<gene>
    <name evidence="6" type="ORF">E4099_11085</name>
</gene>
<name>A0A4Z0HAZ8_9ACTN</name>
<dbReference type="Proteomes" id="UP000297948">
    <property type="component" value="Unassembled WGS sequence"/>
</dbReference>
<proteinExistence type="predicted"/>
<keyword evidence="7" id="KW-1185">Reference proteome</keyword>
<evidence type="ECO:0000313" key="6">
    <source>
        <dbReference type="EMBL" id="TGB12646.1"/>
    </source>
</evidence>
<comment type="caution">
    <text evidence="6">The sequence shown here is derived from an EMBL/GenBank/DDBJ whole genome shotgun (WGS) entry which is preliminary data.</text>
</comment>
<dbReference type="EMBL" id="SRID01000075">
    <property type="protein sequence ID" value="TGB12646.1"/>
    <property type="molecule type" value="Genomic_DNA"/>
</dbReference>
<evidence type="ECO:0000259" key="5">
    <source>
        <dbReference type="PROSITE" id="PS50975"/>
    </source>
</evidence>
<keyword evidence="1" id="KW-0436">Ligase</keyword>
<protein>
    <submittedName>
        <fullName evidence="6">ATP-grasp domain-containing protein</fullName>
    </submittedName>
</protein>
<dbReference type="InterPro" id="IPR011761">
    <property type="entry name" value="ATP-grasp"/>
</dbReference>
<dbReference type="AlphaFoldDB" id="A0A4Z0HAZ8"/>
<dbReference type="Gene3D" id="3.40.50.20">
    <property type="match status" value="1"/>
</dbReference>
<keyword evidence="2 4" id="KW-0547">Nucleotide-binding</keyword>
<reference evidence="6 7" key="1">
    <citation type="submission" date="2019-03" db="EMBL/GenBank/DDBJ databases">
        <authorList>
            <person name="Gonzalez-Pimentel J.L."/>
        </authorList>
    </citation>
    <scope>NUCLEOTIDE SEQUENCE [LARGE SCALE GENOMIC DNA]</scope>
    <source>
        <strain evidence="6 7">JCM 31289</strain>
    </source>
</reference>
<sequence>MPTILVLGYRGDLDQALRIRGVEPFYIVQAPVHVPEHRKFICVSDMENAQEVLRAVLSADIGDVAGALTVHEMGVFTAAFLRRELGLPGNADTKATLYFRDKYLQKSRLPPQVARARCRHVPRGTSYADLAKELGEVFVLKPANGAGSLRTNIIRTAQEYEQALEHFPWQSDVEIVAEPFIDAPEVYIDGIWQDGDLRWWSMNRDRISPLSAVQGGVLAAHIMDSRRHPELFRQGEALARQALASLDAPDCVFHLEMFDEESGLTFGECAMRLPGALAPRVNKLTFGVDLFDAEISLALGEKIAGIPDGRAPDRFHGYLLLRRPRSGQLTQKDFEDNFVFDELQYSPDAPIGPYGRVGEAIVSDQDELKLQQTIEAIAHFNETGGE</sequence>
<dbReference type="PANTHER" id="PTHR43585">
    <property type="entry name" value="FUMIPYRROLE BIOSYNTHESIS PROTEIN C"/>
    <property type="match status" value="1"/>
</dbReference>
<dbReference type="InterPro" id="IPR052032">
    <property type="entry name" value="ATP-dep_AA_Ligase"/>
</dbReference>
<organism evidence="6 7">
    <name type="scientific">Streptomyces palmae</name>
    <dbReference type="NCBI Taxonomy" id="1701085"/>
    <lineage>
        <taxon>Bacteria</taxon>
        <taxon>Bacillati</taxon>
        <taxon>Actinomycetota</taxon>
        <taxon>Actinomycetes</taxon>
        <taxon>Kitasatosporales</taxon>
        <taxon>Streptomycetaceae</taxon>
        <taxon>Streptomyces</taxon>
    </lineage>
</organism>
<dbReference type="Gene3D" id="3.30.470.20">
    <property type="entry name" value="ATP-grasp fold, B domain"/>
    <property type="match status" value="1"/>
</dbReference>
<evidence type="ECO:0000256" key="2">
    <source>
        <dbReference type="ARBA" id="ARBA00022741"/>
    </source>
</evidence>
<dbReference type="GO" id="GO:0005524">
    <property type="term" value="F:ATP binding"/>
    <property type="evidence" value="ECO:0007669"/>
    <property type="project" value="UniProtKB-UniRule"/>
</dbReference>
<dbReference type="RefSeq" id="WP_135338825.1">
    <property type="nucleotide sequence ID" value="NZ_JBHLTX010000017.1"/>
</dbReference>
<evidence type="ECO:0000313" key="7">
    <source>
        <dbReference type="Proteomes" id="UP000297948"/>
    </source>
</evidence>
<dbReference type="OrthoDB" id="4005210at2"/>
<accession>A0A4Z0HAZ8</accession>
<keyword evidence="3 4" id="KW-0067">ATP-binding</keyword>
<dbReference type="PANTHER" id="PTHR43585:SF2">
    <property type="entry name" value="ATP-GRASP ENZYME FSQD"/>
    <property type="match status" value="1"/>
</dbReference>
<feature type="domain" description="ATP-grasp" evidence="5">
    <location>
        <begin position="101"/>
        <end position="299"/>
    </location>
</feature>
<evidence type="ECO:0000256" key="1">
    <source>
        <dbReference type="ARBA" id="ARBA00022598"/>
    </source>
</evidence>
<dbReference type="SUPFAM" id="SSF56059">
    <property type="entry name" value="Glutathione synthetase ATP-binding domain-like"/>
    <property type="match status" value="1"/>
</dbReference>
<dbReference type="PROSITE" id="PS50975">
    <property type="entry name" value="ATP_GRASP"/>
    <property type="match status" value="1"/>
</dbReference>
<evidence type="ECO:0000256" key="4">
    <source>
        <dbReference type="PROSITE-ProRule" id="PRU00409"/>
    </source>
</evidence>
<dbReference type="GO" id="GO:0016874">
    <property type="term" value="F:ligase activity"/>
    <property type="evidence" value="ECO:0007669"/>
    <property type="project" value="UniProtKB-KW"/>
</dbReference>
<evidence type="ECO:0000256" key="3">
    <source>
        <dbReference type="ARBA" id="ARBA00022840"/>
    </source>
</evidence>
<dbReference type="GO" id="GO:0046872">
    <property type="term" value="F:metal ion binding"/>
    <property type="evidence" value="ECO:0007669"/>
    <property type="project" value="InterPro"/>
</dbReference>